<keyword evidence="2" id="KW-0813">Transport</keyword>
<evidence type="ECO:0000256" key="1">
    <source>
        <dbReference type="ARBA" id="ARBA00004571"/>
    </source>
</evidence>
<comment type="subcellular location">
    <subcellularLocation>
        <location evidence="1">Cell outer membrane</location>
        <topology evidence="1">Multi-pass membrane protein</topology>
    </subcellularLocation>
</comment>
<keyword evidence="9" id="KW-1185">Reference proteome</keyword>
<protein>
    <submittedName>
        <fullName evidence="8">Carboxypeptidase regulatory-like domain-containing protein</fullName>
    </submittedName>
</protein>
<sequence>MMRNLSDRSITLVDFGESMQRLNKSCVTIRCIRASIGFAVLFSLASLCAAQVDRSGLTGRVTDPSGSLLPQAHVTVVENATGLRRESSSDASGFYSVLQLPVGTYTVIIEHPGFESVEFLDVQQVIGRTRTLDATLPVAGDERHVEVSVASTLLDRNTAAVTGLIENTQADQLPLNGRDWSNLTAFVPGAIDTGGGNQRSVRFAGRGLDDSNFTYDGVDATNVVNQTQRPWVRLAIPLDAITEFRVDTLTATAEEGATGGAQLDVTSRSGTNHFHGRLFEYLRNDVFDAPEPEWASNGEAQQPLRLNQFGGSLNGPIVRDKTFFFLASEAYRQLWGYPVSGDVPSAALIATVPSSSPVYGIMHAFPGAGPRTILAPTSDPNIDLLTCSCTQVANEASAMLRLDHHFSAKTTGFMRFNYDRAVDTQPLSAAATDLQQRVSTPVNGALELLHIFSPSMANEAKFGFNRATSNSYNYSDTGSIYQIAIATGPGPGFVTENYSYNSIYVGNTFSGIDNFTWIHGRHTLKAGAEIRHIQLNQNYGEHGKVTFSTVEQLAANQVKNASLTGALPINDMRKNDIIGYVQDEFKMRPNLTLNLGLRYTVFQIFNEANGKANPFDFATCGAQGFCGVGASFGNQNYGDIDPRVGVIWSPDKSGKTIVRAGFGTYHEDGQLDDQNLPAKNEIPSYSVKSTNSLQVTYPVDPYFTGPGTLSPNAEQRDRKDTYVEQWDFSVQRELPANFVGTISYLGSHGVHLLETNVVNLIDPATGVVQYPAFAPAIGWRGSIGMSSYNGLSVALRRPFSNGLLVTANYAYTHEIDNGSNGSGDGDEISPQNPLCLACDRASGAWDARHVINGNAVYQLPFGLNKPMLNDRGIASAIAGNWEVTTTALARTGFPVNVLLPSSYTAPDGASGTERPDLVPGVSLTPPGGKSVGQWLNPAAFAYPAGEFGTAPRNFLRGPGTWQIDLGTGKTIPIRESSQVQFRAEFFNIFNHPQLGQPQATCDVSSSAPTGCSAGFGTIINTVNLNTAIVSPITPVGSGTPREIQFALRFDF</sequence>
<organism evidence="8 9">
    <name type="scientific">Acidicapsa dinghuensis</name>
    <dbReference type="NCBI Taxonomy" id="2218256"/>
    <lineage>
        <taxon>Bacteria</taxon>
        <taxon>Pseudomonadati</taxon>
        <taxon>Acidobacteriota</taxon>
        <taxon>Terriglobia</taxon>
        <taxon>Terriglobales</taxon>
        <taxon>Acidobacteriaceae</taxon>
        <taxon>Acidicapsa</taxon>
    </lineage>
</organism>
<dbReference type="Gene3D" id="2.60.40.1120">
    <property type="entry name" value="Carboxypeptidase-like, regulatory domain"/>
    <property type="match status" value="1"/>
</dbReference>
<accession>A0ABW1EH59</accession>
<name>A0ABW1EH59_9BACT</name>
<dbReference type="SUPFAM" id="SSF49452">
    <property type="entry name" value="Starch-binding domain-like"/>
    <property type="match status" value="1"/>
</dbReference>
<keyword evidence="6" id="KW-0998">Cell outer membrane</keyword>
<evidence type="ECO:0000256" key="4">
    <source>
        <dbReference type="ARBA" id="ARBA00022692"/>
    </source>
</evidence>
<dbReference type="InterPro" id="IPR013784">
    <property type="entry name" value="Carb-bd-like_fold"/>
</dbReference>
<reference evidence="9" key="1">
    <citation type="journal article" date="2019" name="Int. J. Syst. Evol. Microbiol.">
        <title>The Global Catalogue of Microorganisms (GCM) 10K type strain sequencing project: providing services to taxonomists for standard genome sequencing and annotation.</title>
        <authorList>
            <consortium name="The Broad Institute Genomics Platform"/>
            <consortium name="The Broad Institute Genome Sequencing Center for Infectious Disease"/>
            <person name="Wu L."/>
            <person name="Ma J."/>
        </authorList>
    </citation>
    <scope>NUCLEOTIDE SEQUENCE [LARGE SCALE GENOMIC DNA]</scope>
    <source>
        <strain evidence="9">JCM 4087</strain>
    </source>
</reference>
<keyword evidence="3" id="KW-1134">Transmembrane beta strand</keyword>
<dbReference type="RefSeq" id="WP_263340029.1">
    <property type="nucleotide sequence ID" value="NZ_JAGSYH010000005.1"/>
</dbReference>
<dbReference type="InterPro" id="IPR039426">
    <property type="entry name" value="TonB-dep_rcpt-like"/>
</dbReference>
<evidence type="ECO:0000313" key="9">
    <source>
        <dbReference type="Proteomes" id="UP001596091"/>
    </source>
</evidence>
<evidence type="ECO:0000256" key="2">
    <source>
        <dbReference type="ARBA" id="ARBA00022448"/>
    </source>
</evidence>
<evidence type="ECO:0000313" key="8">
    <source>
        <dbReference type="EMBL" id="MFC5863647.1"/>
    </source>
</evidence>
<keyword evidence="4" id="KW-0812">Transmembrane</keyword>
<comment type="caution">
    <text evidence="8">The sequence shown here is derived from an EMBL/GenBank/DDBJ whole genome shotgun (WGS) entry which is preliminary data.</text>
</comment>
<feature type="domain" description="TonB-dependent transporter Oar-like beta-barrel" evidence="7">
    <location>
        <begin position="267"/>
        <end position="1023"/>
    </location>
</feature>
<keyword evidence="5" id="KW-0472">Membrane</keyword>
<dbReference type="Gene3D" id="2.40.170.20">
    <property type="entry name" value="TonB-dependent receptor, beta-barrel domain"/>
    <property type="match status" value="1"/>
</dbReference>
<dbReference type="InterPro" id="IPR036942">
    <property type="entry name" value="Beta-barrel_TonB_sf"/>
</dbReference>
<evidence type="ECO:0000256" key="6">
    <source>
        <dbReference type="ARBA" id="ARBA00023237"/>
    </source>
</evidence>
<dbReference type="Pfam" id="PF25183">
    <property type="entry name" value="OMP_b-brl_4"/>
    <property type="match status" value="1"/>
</dbReference>
<evidence type="ECO:0000256" key="3">
    <source>
        <dbReference type="ARBA" id="ARBA00022452"/>
    </source>
</evidence>
<evidence type="ECO:0000256" key="5">
    <source>
        <dbReference type="ARBA" id="ARBA00023136"/>
    </source>
</evidence>
<evidence type="ECO:0000259" key="7">
    <source>
        <dbReference type="Pfam" id="PF25183"/>
    </source>
</evidence>
<dbReference type="PANTHER" id="PTHR30069:SF46">
    <property type="entry name" value="OAR PROTEIN"/>
    <property type="match status" value="1"/>
</dbReference>
<proteinExistence type="predicted"/>
<dbReference type="EMBL" id="JBHSPH010000005">
    <property type="protein sequence ID" value="MFC5863647.1"/>
    <property type="molecule type" value="Genomic_DNA"/>
</dbReference>
<dbReference type="InterPro" id="IPR057601">
    <property type="entry name" value="Oar-like_b-barrel"/>
</dbReference>
<dbReference type="Proteomes" id="UP001596091">
    <property type="component" value="Unassembled WGS sequence"/>
</dbReference>
<dbReference type="PANTHER" id="PTHR30069">
    <property type="entry name" value="TONB-DEPENDENT OUTER MEMBRANE RECEPTOR"/>
    <property type="match status" value="1"/>
</dbReference>
<gene>
    <name evidence="8" type="ORF">ACFPT7_15170</name>
</gene>
<dbReference type="SUPFAM" id="SSF56935">
    <property type="entry name" value="Porins"/>
    <property type="match status" value="1"/>
</dbReference>
<dbReference type="Pfam" id="PF13620">
    <property type="entry name" value="CarboxypepD_reg"/>
    <property type="match status" value="1"/>
</dbReference>